<keyword evidence="3" id="KW-1185">Reference proteome</keyword>
<organism evidence="2 3">
    <name type="scientific">Candidatus Chloroploca mongolica</name>
    <dbReference type="NCBI Taxonomy" id="2528176"/>
    <lineage>
        <taxon>Bacteria</taxon>
        <taxon>Bacillati</taxon>
        <taxon>Chloroflexota</taxon>
        <taxon>Chloroflexia</taxon>
        <taxon>Chloroflexales</taxon>
        <taxon>Chloroflexineae</taxon>
        <taxon>Oscillochloridaceae</taxon>
        <taxon>Candidatus Chloroploca</taxon>
    </lineage>
</organism>
<keyword evidence="1" id="KW-0472">Membrane</keyword>
<dbReference type="RefSeq" id="WP_135477589.1">
    <property type="nucleotide sequence ID" value="NZ_SIJK02000010.1"/>
</dbReference>
<feature type="transmembrane region" description="Helical" evidence="1">
    <location>
        <begin position="42"/>
        <end position="63"/>
    </location>
</feature>
<evidence type="ECO:0000313" key="2">
    <source>
        <dbReference type="EMBL" id="MBP1465544.1"/>
    </source>
</evidence>
<name>A0ABS4D7X4_9CHLR</name>
<sequence>MNDQHSIGGKASKVWNNTYTRSQNLFDRLVPPPTVQKRVNPYLVASLELLGLMGFLGIGRMVAGDVQGGIRAMITWWFIFFVNIVSLIILVVVNIFLIIPTFGMSFILSMFFGLPFAIVFWLTPIRSAIKLFQDLS</sequence>
<evidence type="ECO:0000313" key="3">
    <source>
        <dbReference type="Proteomes" id="UP001193081"/>
    </source>
</evidence>
<protein>
    <submittedName>
        <fullName evidence="2">Uncharacterized protein</fullName>
    </submittedName>
</protein>
<comment type="caution">
    <text evidence="2">The sequence shown here is derived from an EMBL/GenBank/DDBJ whole genome shotgun (WGS) entry which is preliminary data.</text>
</comment>
<dbReference type="Proteomes" id="UP001193081">
    <property type="component" value="Unassembled WGS sequence"/>
</dbReference>
<gene>
    <name evidence="2" type="ORF">EYB53_007480</name>
</gene>
<feature type="transmembrane region" description="Helical" evidence="1">
    <location>
        <begin position="105"/>
        <end position="123"/>
    </location>
</feature>
<dbReference type="EMBL" id="SIJK02000010">
    <property type="protein sequence ID" value="MBP1465544.1"/>
    <property type="molecule type" value="Genomic_DNA"/>
</dbReference>
<proteinExistence type="predicted"/>
<keyword evidence="1" id="KW-1133">Transmembrane helix</keyword>
<accession>A0ABS4D7X4</accession>
<evidence type="ECO:0000256" key="1">
    <source>
        <dbReference type="SAM" id="Phobius"/>
    </source>
</evidence>
<feature type="transmembrane region" description="Helical" evidence="1">
    <location>
        <begin position="75"/>
        <end position="99"/>
    </location>
</feature>
<reference evidence="2 3" key="1">
    <citation type="submission" date="2021-03" db="EMBL/GenBank/DDBJ databases">
        <authorList>
            <person name="Grouzdev D.S."/>
        </authorList>
    </citation>
    <scope>NUCLEOTIDE SEQUENCE [LARGE SCALE GENOMIC DNA]</scope>
    <source>
        <strain evidence="2 3">M50-1</strain>
    </source>
</reference>
<keyword evidence="1" id="KW-0812">Transmembrane</keyword>